<dbReference type="RefSeq" id="WP_183964501.1">
    <property type="nucleotide sequence ID" value="NZ_BAABEW010000010.1"/>
</dbReference>
<dbReference type="PANTHER" id="PTHR42866">
    <property type="entry name" value="3-DEOXY-MANNO-OCTULOSONATE CYTIDYLYLTRANSFERASE"/>
    <property type="match status" value="1"/>
</dbReference>
<comment type="caution">
    <text evidence="6">The sequence shown here is derived from an EMBL/GenBank/DDBJ whole genome shotgun (WGS) entry which is preliminary data.</text>
</comment>
<dbReference type="GO" id="GO:0005829">
    <property type="term" value="C:cytosol"/>
    <property type="evidence" value="ECO:0007669"/>
    <property type="project" value="TreeGrafter"/>
</dbReference>
<dbReference type="SUPFAM" id="SSF53448">
    <property type="entry name" value="Nucleotide-diphospho-sugar transferases"/>
    <property type="match status" value="1"/>
</dbReference>
<evidence type="ECO:0000313" key="6">
    <source>
        <dbReference type="EMBL" id="MBB5270792.1"/>
    </source>
</evidence>
<keyword evidence="2 5" id="KW-0808">Transferase</keyword>
<name>A0A7W8M7Q0_9BURK</name>
<dbReference type="InterPro" id="IPR003329">
    <property type="entry name" value="Cytidylyl_trans"/>
</dbReference>
<protein>
    <recommendedName>
        <fullName evidence="5">3-deoxy-manno-octulosonate cytidylyltransferase</fullName>
        <ecNumber evidence="5">2.7.7.38</ecNumber>
    </recommendedName>
    <alternativeName>
        <fullName evidence="5">CMP-2-keto-3-deoxyoctulosonic acid synthase</fullName>
        <shortName evidence="5">CKS</shortName>
        <shortName evidence="5">CMP-KDO synthase</shortName>
    </alternativeName>
</protein>
<keyword evidence="7" id="KW-1185">Reference proteome</keyword>
<dbReference type="Pfam" id="PF02348">
    <property type="entry name" value="CTP_transf_3"/>
    <property type="match status" value="1"/>
</dbReference>
<keyword evidence="3 5" id="KW-0548">Nucleotidyltransferase</keyword>
<keyword evidence="4 5" id="KW-0448">Lipopolysaccharide biosynthesis</keyword>
<dbReference type="HAMAP" id="MF_00057">
    <property type="entry name" value="KdsB"/>
    <property type="match status" value="1"/>
</dbReference>
<dbReference type="Proteomes" id="UP000532440">
    <property type="component" value="Unassembled WGS sequence"/>
</dbReference>
<dbReference type="GO" id="GO:0009103">
    <property type="term" value="P:lipopolysaccharide biosynthetic process"/>
    <property type="evidence" value="ECO:0007669"/>
    <property type="project" value="UniProtKB-UniRule"/>
</dbReference>
<comment type="catalytic activity">
    <reaction evidence="5">
        <text>3-deoxy-alpha-D-manno-oct-2-ulosonate + CTP = CMP-3-deoxy-beta-D-manno-octulosonate + diphosphate</text>
        <dbReference type="Rhea" id="RHEA:23448"/>
        <dbReference type="ChEBI" id="CHEBI:33019"/>
        <dbReference type="ChEBI" id="CHEBI:37563"/>
        <dbReference type="ChEBI" id="CHEBI:85986"/>
        <dbReference type="ChEBI" id="CHEBI:85987"/>
        <dbReference type="EC" id="2.7.7.38"/>
    </reaction>
</comment>
<dbReference type="PANTHER" id="PTHR42866:SF2">
    <property type="entry name" value="3-DEOXY-MANNO-OCTULOSONATE CYTIDYLYLTRANSFERASE, MITOCHONDRIAL"/>
    <property type="match status" value="1"/>
</dbReference>
<dbReference type="GO" id="GO:0008690">
    <property type="term" value="F:3-deoxy-manno-octulosonate cytidylyltransferase activity"/>
    <property type="evidence" value="ECO:0007669"/>
    <property type="project" value="UniProtKB-UniRule"/>
</dbReference>
<comment type="function">
    <text evidence="5">Activates KDO (a required 8-carbon sugar) for incorporation into bacterial lipopolysaccharide in Gram-negative bacteria.</text>
</comment>
<dbReference type="InterPro" id="IPR004528">
    <property type="entry name" value="KdsB"/>
</dbReference>
<dbReference type="NCBIfam" id="NF009905">
    <property type="entry name" value="PRK13368.1"/>
    <property type="match status" value="1"/>
</dbReference>
<evidence type="ECO:0000256" key="1">
    <source>
        <dbReference type="ARBA" id="ARBA00004370"/>
    </source>
</evidence>
<evidence type="ECO:0000313" key="7">
    <source>
        <dbReference type="Proteomes" id="UP000532440"/>
    </source>
</evidence>
<dbReference type="NCBIfam" id="TIGR00466">
    <property type="entry name" value="kdsB"/>
    <property type="match status" value="1"/>
</dbReference>
<dbReference type="GO" id="GO:0016020">
    <property type="term" value="C:membrane"/>
    <property type="evidence" value="ECO:0007669"/>
    <property type="project" value="UniProtKB-SubCell"/>
</dbReference>
<dbReference type="InterPro" id="IPR029044">
    <property type="entry name" value="Nucleotide-diphossugar_trans"/>
</dbReference>
<evidence type="ECO:0000256" key="3">
    <source>
        <dbReference type="ARBA" id="ARBA00022695"/>
    </source>
</evidence>
<keyword evidence="5" id="KW-0963">Cytoplasm</keyword>
<dbReference type="EC" id="2.7.7.38" evidence="5"/>
<dbReference type="NCBIfam" id="NF003952">
    <property type="entry name" value="PRK05450.1-5"/>
    <property type="match status" value="1"/>
</dbReference>
<accession>A0A7W8M7Q0</accession>
<evidence type="ECO:0000256" key="4">
    <source>
        <dbReference type="ARBA" id="ARBA00022985"/>
    </source>
</evidence>
<comment type="similarity">
    <text evidence="5">Belongs to the KdsB family.</text>
</comment>
<dbReference type="Gene3D" id="3.90.550.10">
    <property type="entry name" value="Spore Coat Polysaccharide Biosynthesis Protein SpsA, Chain A"/>
    <property type="match status" value="1"/>
</dbReference>
<proteinExistence type="inferred from homology"/>
<dbReference type="AlphaFoldDB" id="A0A7W8M7Q0"/>
<reference evidence="6 7" key="1">
    <citation type="submission" date="2020-08" db="EMBL/GenBank/DDBJ databases">
        <title>Genomic Encyclopedia of Type Strains, Phase IV (KMG-IV): sequencing the most valuable type-strain genomes for metagenomic binning, comparative biology and taxonomic classification.</title>
        <authorList>
            <person name="Goeker M."/>
        </authorList>
    </citation>
    <scope>NUCLEOTIDE SEQUENCE [LARGE SCALE GENOMIC DNA]</scope>
    <source>
        <strain evidence="6 7">DSM 29781</strain>
    </source>
</reference>
<dbReference type="FunFam" id="3.90.550.10:FF:000011">
    <property type="entry name" value="3-deoxy-manno-octulosonate cytidylyltransferase"/>
    <property type="match status" value="1"/>
</dbReference>
<dbReference type="UniPathway" id="UPA00358">
    <property type="reaction ID" value="UER00476"/>
</dbReference>
<gene>
    <name evidence="5" type="primary">kdsB</name>
    <name evidence="6" type="ORF">HNQ70_000796</name>
</gene>
<organism evidence="6 7">
    <name type="scientific">Quisquiliibacterium transsilvanicum</name>
    <dbReference type="NCBI Taxonomy" id="1549638"/>
    <lineage>
        <taxon>Bacteria</taxon>
        <taxon>Pseudomonadati</taxon>
        <taxon>Pseudomonadota</taxon>
        <taxon>Betaproteobacteria</taxon>
        <taxon>Burkholderiales</taxon>
        <taxon>Burkholderiaceae</taxon>
        <taxon>Quisquiliibacterium</taxon>
    </lineage>
</organism>
<dbReference type="CDD" id="cd02517">
    <property type="entry name" value="CMP-KDO-Synthetase"/>
    <property type="match status" value="1"/>
</dbReference>
<dbReference type="EMBL" id="JACHGB010000002">
    <property type="protein sequence ID" value="MBB5270792.1"/>
    <property type="molecule type" value="Genomic_DNA"/>
</dbReference>
<dbReference type="GO" id="GO:0033468">
    <property type="term" value="P:CMP-keto-3-deoxy-D-manno-octulosonic acid biosynthetic process"/>
    <property type="evidence" value="ECO:0007669"/>
    <property type="project" value="UniProtKB-UniRule"/>
</dbReference>
<sequence length="264" mass="28079">MTPFVALIPARLASTRLPDKPLADLGGRPMVVRVAERALASGARRVVVAADSQAILDAAGAHGIESILTRADHPSGTDRLAEAARLLGLGDDEIVVNVQGDEPLIPPALVADVAALLQASAGSAIATAAHPITSVDEYLNPNVVKVVTDARGHAAYFSRAPIPFHRDELQGFPDRLPARLPAGFAGHPPLRHIGLYAYRVAFLRAYPGLAQSPLERFESLEQLRALWHGYRIAVLHAAEAPPAGVDTPEDLARVRRAFARPDAD</sequence>
<evidence type="ECO:0000256" key="5">
    <source>
        <dbReference type="HAMAP-Rule" id="MF_00057"/>
    </source>
</evidence>
<comment type="subcellular location">
    <subcellularLocation>
        <location evidence="5">Cytoplasm</location>
    </subcellularLocation>
    <subcellularLocation>
        <location evidence="1">Membrane</location>
    </subcellularLocation>
</comment>
<evidence type="ECO:0000256" key="2">
    <source>
        <dbReference type="ARBA" id="ARBA00022679"/>
    </source>
</evidence>
<comment type="pathway">
    <text evidence="5">Nucleotide-sugar biosynthesis; CMP-3-deoxy-D-manno-octulosonate biosynthesis; CMP-3-deoxy-D-manno-octulosonate from 3-deoxy-D-manno-octulosonate and CTP: step 1/1.</text>
</comment>